<dbReference type="EMBL" id="HG001907">
    <property type="protein sequence ID" value="CDF38253.1"/>
    <property type="molecule type" value="Genomic_DNA"/>
</dbReference>
<organism evidence="2 3">
    <name type="scientific">Chondrus crispus</name>
    <name type="common">Carrageen Irish moss</name>
    <name type="synonym">Polymorpha crispa</name>
    <dbReference type="NCBI Taxonomy" id="2769"/>
    <lineage>
        <taxon>Eukaryota</taxon>
        <taxon>Rhodophyta</taxon>
        <taxon>Florideophyceae</taxon>
        <taxon>Rhodymeniophycidae</taxon>
        <taxon>Gigartinales</taxon>
        <taxon>Gigartinaceae</taxon>
        <taxon>Chondrus</taxon>
    </lineage>
</organism>
<gene>
    <name evidence="2" type="ORF">CHC_T00006092001</name>
</gene>
<name>R7QKE8_CHOCR</name>
<dbReference type="Gramene" id="CDF38253">
    <property type="protein sequence ID" value="CDF38253"/>
    <property type="gene ID" value="CHC_T00006092001"/>
</dbReference>
<dbReference type="KEGG" id="ccp:CHC_T00006092001"/>
<dbReference type="RefSeq" id="XP_005718138.1">
    <property type="nucleotide sequence ID" value="XM_005718081.1"/>
</dbReference>
<sequence length="119" mass="12648">MLQRASKEPSSTTGDAAYAKLLSSVQTSGSTASHAHSHAAMPVASHTQKNNNLLTPPYRGTPHPHAPSQSATKMLHAVAHNSASSPSSPLCSSSRCPYPWHRAPRFLPPRHRKTPLGIG</sequence>
<evidence type="ECO:0000313" key="2">
    <source>
        <dbReference type="EMBL" id="CDF38253.1"/>
    </source>
</evidence>
<reference evidence="3" key="1">
    <citation type="journal article" date="2013" name="Proc. Natl. Acad. Sci. U.S.A.">
        <title>Genome structure and metabolic features in the red seaweed Chondrus crispus shed light on evolution of the Archaeplastida.</title>
        <authorList>
            <person name="Collen J."/>
            <person name="Porcel B."/>
            <person name="Carre W."/>
            <person name="Ball S.G."/>
            <person name="Chaparro C."/>
            <person name="Tonon T."/>
            <person name="Barbeyron T."/>
            <person name="Michel G."/>
            <person name="Noel B."/>
            <person name="Valentin K."/>
            <person name="Elias M."/>
            <person name="Artiguenave F."/>
            <person name="Arun A."/>
            <person name="Aury J.M."/>
            <person name="Barbosa-Neto J.F."/>
            <person name="Bothwell J.H."/>
            <person name="Bouget F.Y."/>
            <person name="Brillet L."/>
            <person name="Cabello-Hurtado F."/>
            <person name="Capella-Gutierrez S."/>
            <person name="Charrier B."/>
            <person name="Cladiere L."/>
            <person name="Cock J.M."/>
            <person name="Coelho S.M."/>
            <person name="Colleoni C."/>
            <person name="Czjzek M."/>
            <person name="Da Silva C."/>
            <person name="Delage L."/>
            <person name="Denoeud F."/>
            <person name="Deschamps P."/>
            <person name="Dittami S.M."/>
            <person name="Gabaldon T."/>
            <person name="Gachon C.M."/>
            <person name="Groisillier A."/>
            <person name="Herve C."/>
            <person name="Jabbari K."/>
            <person name="Katinka M."/>
            <person name="Kloareg B."/>
            <person name="Kowalczyk N."/>
            <person name="Labadie K."/>
            <person name="Leblanc C."/>
            <person name="Lopez P.J."/>
            <person name="McLachlan D.H."/>
            <person name="Meslet-Cladiere L."/>
            <person name="Moustafa A."/>
            <person name="Nehr Z."/>
            <person name="Nyvall Collen P."/>
            <person name="Panaud O."/>
            <person name="Partensky F."/>
            <person name="Poulain J."/>
            <person name="Rensing S.A."/>
            <person name="Rousvoal S."/>
            <person name="Samson G."/>
            <person name="Symeonidi A."/>
            <person name="Weissenbach J."/>
            <person name="Zambounis A."/>
            <person name="Wincker P."/>
            <person name="Boyen C."/>
        </authorList>
    </citation>
    <scope>NUCLEOTIDE SEQUENCE [LARGE SCALE GENOMIC DNA]</scope>
    <source>
        <strain evidence="3">cv. Stackhouse</strain>
    </source>
</reference>
<accession>R7QKE8</accession>
<feature type="compositionally biased region" description="Low complexity" evidence="1">
    <location>
        <begin position="82"/>
        <end position="94"/>
    </location>
</feature>
<feature type="compositionally biased region" description="Low complexity" evidence="1">
    <location>
        <begin position="28"/>
        <end position="46"/>
    </location>
</feature>
<proteinExistence type="predicted"/>
<evidence type="ECO:0000256" key="1">
    <source>
        <dbReference type="SAM" id="MobiDB-lite"/>
    </source>
</evidence>
<keyword evidence="3" id="KW-1185">Reference proteome</keyword>
<dbReference type="GeneID" id="17325856"/>
<dbReference type="AlphaFoldDB" id="R7QKE8"/>
<feature type="region of interest" description="Disordered" evidence="1">
    <location>
        <begin position="25"/>
        <end position="94"/>
    </location>
</feature>
<protein>
    <submittedName>
        <fullName evidence="2">Uncharacterized protein</fullName>
    </submittedName>
</protein>
<dbReference type="Proteomes" id="UP000012073">
    <property type="component" value="Unassembled WGS sequence"/>
</dbReference>
<evidence type="ECO:0000313" key="3">
    <source>
        <dbReference type="Proteomes" id="UP000012073"/>
    </source>
</evidence>